<keyword evidence="7" id="KW-1185">Reference proteome</keyword>
<dbReference type="Gene3D" id="3.40.50.150">
    <property type="entry name" value="Vaccinia Virus protein VP39"/>
    <property type="match status" value="1"/>
</dbReference>
<evidence type="ECO:0000256" key="2">
    <source>
        <dbReference type="ARBA" id="ARBA00022603"/>
    </source>
</evidence>
<evidence type="ECO:0000313" key="7">
    <source>
        <dbReference type="Proteomes" id="UP000291189"/>
    </source>
</evidence>
<dbReference type="Pfam" id="PF08241">
    <property type="entry name" value="Methyltransf_11"/>
    <property type="match status" value="1"/>
</dbReference>
<proteinExistence type="inferred from homology"/>
<organism evidence="6 7">
    <name type="scientific">Nocardioides iriomotensis</name>
    <dbReference type="NCBI Taxonomy" id="715784"/>
    <lineage>
        <taxon>Bacteria</taxon>
        <taxon>Bacillati</taxon>
        <taxon>Actinomycetota</taxon>
        <taxon>Actinomycetes</taxon>
        <taxon>Propionibacteriales</taxon>
        <taxon>Nocardioidaceae</taxon>
        <taxon>Nocardioides</taxon>
    </lineage>
</organism>
<dbReference type="PANTHER" id="PTHR44942:SF4">
    <property type="entry name" value="METHYLTRANSFERASE TYPE 11 DOMAIN-CONTAINING PROTEIN"/>
    <property type="match status" value="1"/>
</dbReference>
<protein>
    <submittedName>
        <fullName evidence="6">Class I SAM-dependent methyltransferase</fullName>
    </submittedName>
</protein>
<dbReference type="OrthoDB" id="9797252at2"/>
<dbReference type="InterPro" id="IPR029063">
    <property type="entry name" value="SAM-dependent_MTases_sf"/>
</dbReference>
<comment type="similarity">
    <text evidence="1">Belongs to the methyltransferase superfamily.</text>
</comment>
<dbReference type="GO" id="GO:0008757">
    <property type="term" value="F:S-adenosylmethionine-dependent methyltransferase activity"/>
    <property type="evidence" value="ECO:0007669"/>
    <property type="project" value="InterPro"/>
</dbReference>
<sequence length="267" mass="29139">MDDHRTEFNDPTTVEARRTSFGAGAATYDAVRPRWPEPTVHWLVGEPDGPLRVLDLGAGTGLGTRSIAALGHEVTAVDPSAEMLAALDLASAALPREVGARITTLLGRGEELDVPDASHDAVTCFQAWHWVDPDLAGPECARVVRPGGVLALAWNSWSDREPWLRELGEVVGTPEMVWDPERHGATATDQTARIGGFEAPENIQFGLEQTLTVEELVLLASSWSPVAVRDDRDAVLDRVRALGTEVAGDEPTLVFPYVSDCWRYRRR</sequence>
<evidence type="ECO:0000313" key="6">
    <source>
        <dbReference type="EMBL" id="RYU12331.1"/>
    </source>
</evidence>
<evidence type="ECO:0000256" key="1">
    <source>
        <dbReference type="ARBA" id="ARBA00008361"/>
    </source>
</evidence>
<comment type="caution">
    <text evidence="6">The sequence shown here is derived from an EMBL/GenBank/DDBJ whole genome shotgun (WGS) entry which is preliminary data.</text>
</comment>
<accession>A0A4Q5J4B7</accession>
<keyword evidence="3 6" id="KW-0808">Transferase</keyword>
<keyword evidence="2 6" id="KW-0489">Methyltransferase</keyword>
<dbReference type="CDD" id="cd02440">
    <property type="entry name" value="AdoMet_MTases"/>
    <property type="match status" value="1"/>
</dbReference>
<feature type="domain" description="Methyltransferase type 11" evidence="5">
    <location>
        <begin position="54"/>
        <end position="151"/>
    </location>
</feature>
<dbReference type="Proteomes" id="UP000291189">
    <property type="component" value="Unassembled WGS sequence"/>
</dbReference>
<dbReference type="PANTHER" id="PTHR44942">
    <property type="entry name" value="METHYLTRANSF_11 DOMAIN-CONTAINING PROTEIN"/>
    <property type="match status" value="1"/>
</dbReference>
<dbReference type="SUPFAM" id="SSF53335">
    <property type="entry name" value="S-adenosyl-L-methionine-dependent methyltransferases"/>
    <property type="match status" value="1"/>
</dbReference>
<dbReference type="EMBL" id="SDPU01000021">
    <property type="protein sequence ID" value="RYU12331.1"/>
    <property type="molecule type" value="Genomic_DNA"/>
</dbReference>
<dbReference type="GO" id="GO:0032259">
    <property type="term" value="P:methylation"/>
    <property type="evidence" value="ECO:0007669"/>
    <property type="project" value="UniProtKB-KW"/>
</dbReference>
<dbReference type="InterPro" id="IPR051052">
    <property type="entry name" value="Diverse_substrate_MTase"/>
</dbReference>
<dbReference type="InterPro" id="IPR013216">
    <property type="entry name" value="Methyltransf_11"/>
</dbReference>
<reference evidence="6 7" key="1">
    <citation type="submission" date="2019-01" db="EMBL/GenBank/DDBJ databases">
        <title>Nocardioides guangzhouensis sp. nov., an actinobacterium isolated from soil.</title>
        <authorList>
            <person name="Fu Y."/>
            <person name="Cai Y."/>
            <person name="Lin Z."/>
            <person name="Chen P."/>
        </authorList>
    </citation>
    <scope>NUCLEOTIDE SEQUENCE [LARGE SCALE GENOMIC DNA]</scope>
    <source>
        <strain evidence="6 7">NBRC 105384</strain>
    </source>
</reference>
<dbReference type="AlphaFoldDB" id="A0A4Q5J4B7"/>
<evidence type="ECO:0000256" key="4">
    <source>
        <dbReference type="SAM" id="MobiDB-lite"/>
    </source>
</evidence>
<gene>
    <name evidence="6" type="ORF">ETU37_09980</name>
</gene>
<evidence type="ECO:0000256" key="3">
    <source>
        <dbReference type="ARBA" id="ARBA00022679"/>
    </source>
</evidence>
<dbReference type="RefSeq" id="WP_129987110.1">
    <property type="nucleotide sequence ID" value="NZ_SDPU01000021.1"/>
</dbReference>
<name>A0A4Q5J4B7_9ACTN</name>
<feature type="region of interest" description="Disordered" evidence="4">
    <location>
        <begin position="1"/>
        <end position="20"/>
    </location>
</feature>
<evidence type="ECO:0000259" key="5">
    <source>
        <dbReference type="Pfam" id="PF08241"/>
    </source>
</evidence>